<dbReference type="AlphaFoldDB" id="A0A1A3L0F8"/>
<accession>A0A1A3L0F8</accession>
<gene>
    <name evidence="2" type="ORF">A5640_27145</name>
</gene>
<protein>
    <submittedName>
        <fullName evidence="2">Aminoglycoside phosphotransferase</fullName>
    </submittedName>
</protein>
<dbReference type="Gene3D" id="3.90.1200.10">
    <property type="match status" value="1"/>
</dbReference>
<dbReference type="EMBL" id="LZLM01000017">
    <property type="protein sequence ID" value="OBJ89666.1"/>
    <property type="molecule type" value="Genomic_DNA"/>
</dbReference>
<feature type="domain" description="Aminoglycoside phosphotransferase" evidence="1">
    <location>
        <begin position="27"/>
        <end position="259"/>
    </location>
</feature>
<dbReference type="InterPro" id="IPR002575">
    <property type="entry name" value="Aminoglycoside_PTrfase"/>
</dbReference>
<dbReference type="InterPro" id="IPR051678">
    <property type="entry name" value="AGP_Transferase"/>
</dbReference>
<dbReference type="InterPro" id="IPR041726">
    <property type="entry name" value="ACAD10_11_N"/>
</dbReference>
<dbReference type="Proteomes" id="UP000093925">
    <property type="component" value="Unassembled WGS sequence"/>
</dbReference>
<dbReference type="Gene3D" id="3.30.200.20">
    <property type="entry name" value="Phosphorylase Kinase, domain 1"/>
    <property type="match status" value="1"/>
</dbReference>
<keyword evidence="2" id="KW-0808">Transferase</keyword>
<dbReference type="PANTHER" id="PTHR21310">
    <property type="entry name" value="AMINOGLYCOSIDE PHOSPHOTRANSFERASE-RELATED-RELATED"/>
    <property type="match status" value="1"/>
</dbReference>
<dbReference type="RefSeq" id="WP_065138462.1">
    <property type="nucleotide sequence ID" value="NZ_LZLM01000017.1"/>
</dbReference>
<comment type="caution">
    <text evidence="2">The sequence shown here is derived from an EMBL/GenBank/DDBJ whole genome shotgun (WGS) entry which is preliminary data.</text>
</comment>
<name>A0A1A3L0F8_MYCAS</name>
<reference evidence="2 3" key="1">
    <citation type="submission" date="2016-06" db="EMBL/GenBank/DDBJ databases">
        <authorList>
            <person name="Kjaerup R.B."/>
            <person name="Dalgaard T.S."/>
            <person name="Juul-Madsen H.R."/>
        </authorList>
    </citation>
    <scope>NUCLEOTIDE SEQUENCE [LARGE SCALE GENOMIC DNA]</scope>
    <source>
        <strain evidence="2 3">1276495.2</strain>
    </source>
</reference>
<evidence type="ECO:0000313" key="3">
    <source>
        <dbReference type="Proteomes" id="UP000093925"/>
    </source>
</evidence>
<organism evidence="2 3">
    <name type="scientific">Mycobacterium asiaticum</name>
    <dbReference type="NCBI Taxonomy" id="1790"/>
    <lineage>
        <taxon>Bacteria</taxon>
        <taxon>Bacillati</taxon>
        <taxon>Actinomycetota</taxon>
        <taxon>Actinomycetes</taxon>
        <taxon>Mycobacteriales</taxon>
        <taxon>Mycobacteriaceae</taxon>
        <taxon>Mycobacterium</taxon>
    </lineage>
</organism>
<evidence type="ECO:0000259" key="1">
    <source>
        <dbReference type="Pfam" id="PF01636"/>
    </source>
</evidence>
<dbReference type="CDD" id="cd05154">
    <property type="entry name" value="ACAD10_11_N-like"/>
    <property type="match status" value="1"/>
</dbReference>
<dbReference type="GO" id="GO:0016740">
    <property type="term" value="F:transferase activity"/>
    <property type="evidence" value="ECO:0007669"/>
    <property type="project" value="UniProtKB-KW"/>
</dbReference>
<dbReference type="PANTHER" id="PTHR21310:SF40">
    <property type="entry name" value="AMINOGLYCOSIDE PHOSPHOTRANSFERASE DOMAIN-CONTAINING PROTEIN-RELATED"/>
    <property type="match status" value="1"/>
</dbReference>
<sequence>MNPAVDLDAVARWMSEQGLGEGPLQDVAAVTGGTQNVMMRFTRSGRPYVLRRGPRHLRPRSNSVILRETRVLAALADSDVPHPHLIATCDDPSVLGDAVFYLMEPIDGFNAGEGLPPLHANDPEVRYGMGLSMADALARLGAVDHVAVGLEDFGKPAGFLERQVPRWLSELESYQEYDGYPGPDIPGIDEVSHWLESHRPAHWTPGIMHGDYHAANVMFSRTGPEVVAIVDWEMCTIGDPLLDLGWLLATWRQDDGSSVFSHALGGTDGLASTNDLLQRYAANTTRDLSHITWYTVLACFKLGIVIEGTLARACAGKAEKAVGDQLHAGTVHLFKRALALIETRS</sequence>
<evidence type="ECO:0000313" key="2">
    <source>
        <dbReference type="EMBL" id="OBJ89666.1"/>
    </source>
</evidence>
<dbReference type="Pfam" id="PF01636">
    <property type="entry name" value="APH"/>
    <property type="match status" value="1"/>
</dbReference>
<dbReference type="SUPFAM" id="SSF56112">
    <property type="entry name" value="Protein kinase-like (PK-like)"/>
    <property type="match status" value="1"/>
</dbReference>
<proteinExistence type="predicted"/>
<dbReference type="InterPro" id="IPR011009">
    <property type="entry name" value="Kinase-like_dom_sf"/>
</dbReference>